<dbReference type="InterPro" id="IPR053137">
    <property type="entry name" value="NLR-like"/>
</dbReference>
<dbReference type="RefSeq" id="XP_066670605.1">
    <property type="nucleotide sequence ID" value="XM_066806987.1"/>
</dbReference>
<feature type="domain" description="Nucleoside phosphorylase" evidence="1">
    <location>
        <begin position="69"/>
        <end position="388"/>
    </location>
</feature>
<protein>
    <submittedName>
        <fullName evidence="2">Nucleoside phosphorylase domain-containing protein</fullName>
    </submittedName>
</protein>
<dbReference type="Gene3D" id="3.40.50.1580">
    <property type="entry name" value="Nucleoside phosphorylase domain"/>
    <property type="match status" value="1"/>
</dbReference>
<evidence type="ECO:0000313" key="3">
    <source>
        <dbReference type="Proteomes" id="UP001433268"/>
    </source>
</evidence>
<dbReference type="Pfam" id="PF01048">
    <property type="entry name" value="PNP_UDP_1"/>
    <property type="match status" value="1"/>
</dbReference>
<accession>A0ABR1WX21</accession>
<evidence type="ECO:0000259" key="1">
    <source>
        <dbReference type="Pfam" id="PF01048"/>
    </source>
</evidence>
<dbReference type="GeneID" id="92040047"/>
<dbReference type="InterPro" id="IPR000845">
    <property type="entry name" value="Nucleoside_phosphorylase_d"/>
</dbReference>
<proteinExistence type="predicted"/>
<gene>
    <name evidence="2" type="ORF">PG997_002672</name>
</gene>
<dbReference type="Proteomes" id="UP001433268">
    <property type="component" value="Unassembled WGS sequence"/>
</dbReference>
<reference evidence="2 3" key="1">
    <citation type="submission" date="2023-01" db="EMBL/GenBank/DDBJ databases">
        <title>Analysis of 21 Apiospora genomes using comparative genomics revels a genus with tremendous synthesis potential of carbohydrate active enzymes and secondary metabolites.</title>
        <authorList>
            <person name="Sorensen T."/>
        </authorList>
    </citation>
    <scope>NUCLEOTIDE SEQUENCE [LARGE SCALE GENOMIC DNA]</scope>
    <source>
        <strain evidence="2 3">CBS 114990</strain>
    </source>
</reference>
<dbReference type="InterPro" id="IPR035994">
    <property type="entry name" value="Nucleoside_phosphorylase_sf"/>
</dbReference>
<dbReference type="PANTHER" id="PTHR46082:SF6">
    <property type="entry name" value="AAA+ ATPASE DOMAIN-CONTAINING PROTEIN-RELATED"/>
    <property type="match status" value="1"/>
</dbReference>
<sequence length="405" mass="43936">MSSNLSITNFGSGAQNVAAGTGAQYNNNSRGTQFNNSSIHGNLLEGLQADKTKTLMPSHGQPSRREGFEIAIVCALPLEYDAVSLLFDQFWDEEEEQYGRAPGDRNTYTTGRIGKYDVVLALLPNMGTAAAAGAAASMRSSFPGLKLTFLVGVCGGVPGTGTNDALLGDVVISKTLQHGLGKQYPNAFVAKDTINDSLGRPSKDIRSLIASFETEMGRRRVQKKAGEYLKVLQGAAVRQRRRCDYQYPGVAEDKLFAAAYRHNHRAPQTCSLCNEGLDNFCEQAAVASCGELHCDENQLVTRERLEAKRNLALDDMQCPEIFVGRMASSDTVMKSGEHRDRIAAQYDVIAFEMEGAGAWDEVPCIIIKGICDYADSHKNKAWQLFAAATAASVMKAVLGRYAHTA</sequence>
<name>A0ABR1WX21_9PEZI</name>
<dbReference type="PANTHER" id="PTHR46082">
    <property type="entry name" value="ATP/GTP-BINDING PROTEIN-RELATED"/>
    <property type="match status" value="1"/>
</dbReference>
<evidence type="ECO:0000313" key="2">
    <source>
        <dbReference type="EMBL" id="KAK8087711.1"/>
    </source>
</evidence>
<comment type="caution">
    <text evidence="2">The sequence shown here is derived from an EMBL/GenBank/DDBJ whole genome shotgun (WGS) entry which is preliminary data.</text>
</comment>
<organism evidence="2 3">
    <name type="scientific">Apiospora hydei</name>
    <dbReference type="NCBI Taxonomy" id="1337664"/>
    <lineage>
        <taxon>Eukaryota</taxon>
        <taxon>Fungi</taxon>
        <taxon>Dikarya</taxon>
        <taxon>Ascomycota</taxon>
        <taxon>Pezizomycotina</taxon>
        <taxon>Sordariomycetes</taxon>
        <taxon>Xylariomycetidae</taxon>
        <taxon>Amphisphaeriales</taxon>
        <taxon>Apiosporaceae</taxon>
        <taxon>Apiospora</taxon>
    </lineage>
</organism>
<dbReference type="EMBL" id="JAQQWN010000004">
    <property type="protein sequence ID" value="KAK8087711.1"/>
    <property type="molecule type" value="Genomic_DNA"/>
</dbReference>
<dbReference type="SUPFAM" id="SSF53167">
    <property type="entry name" value="Purine and uridine phosphorylases"/>
    <property type="match status" value="1"/>
</dbReference>
<keyword evidence="3" id="KW-1185">Reference proteome</keyword>